<protein>
    <submittedName>
        <fullName evidence="2">Uncharacterized protein</fullName>
    </submittedName>
</protein>
<feature type="compositionally biased region" description="Pro residues" evidence="1">
    <location>
        <begin position="209"/>
        <end position="219"/>
    </location>
</feature>
<dbReference type="Proteomes" id="UP000801428">
    <property type="component" value="Unassembled WGS sequence"/>
</dbReference>
<evidence type="ECO:0000313" key="3">
    <source>
        <dbReference type="Proteomes" id="UP000801428"/>
    </source>
</evidence>
<gene>
    <name evidence="2" type="ORF">E8E13_006290</name>
</gene>
<feature type="compositionally biased region" description="Basic residues" evidence="1">
    <location>
        <begin position="233"/>
        <end position="248"/>
    </location>
</feature>
<feature type="region of interest" description="Disordered" evidence="1">
    <location>
        <begin position="1"/>
        <end position="22"/>
    </location>
</feature>
<dbReference type="AlphaFoldDB" id="A0A9P4T9V4"/>
<evidence type="ECO:0000313" key="2">
    <source>
        <dbReference type="EMBL" id="KAF2998930.1"/>
    </source>
</evidence>
<reference evidence="2" key="1">
    <citation type="submission" date="2019-04" db="EMBL/GenBank/DDBJ databases">
        <title>Sequencing of skin fungus with MAO and IRED activity.</title>
        <authorList>
            <person name="Marsaioli A.J."/>
            <person name="Bonatto J.M.C."/>
            <person name="Reis Junior O."/>
        </authorList>
    </citation>
    <scope>NUCLEOTIDE SEQUENCE</scope>
    <source>
        <strain evidence="2">30M1</strain>
    </source>
</reference>
<comment type="caution">
    <text evidence="2">The sequence shown here is derived from an EMBL/GenBank/DDBJ whole genome shotgun (WGS) entry which is preliminary data.</text>
</comment>
<proteinExistence type="predicted"/>
<feature type="region of interest" description="Disordered" evidence="1">
    <location>
        <begin position="205"/>
        <end position="271"/>
    </location>
</feature>
<sequence length="421" mass="47143">MTTSARRIRKTKASFNGNAPPGTIPFPRTANMTAAEILAFLPNSIDCADVVYRLISNGGSRKSVHAIINTHRNFDTEWSANCCGEAMYKTMEKAGYVNWTITKHNQWHGEMKSAWNGLNLDVGGLRTASDDSEESISFSRLAENVRTMPEGDDALDLTRMVTHCIQHAEEGWLYPRDYEELLNQIGGPVRASDANTDSHVFRRWENKKAPPPSPTPPKSLQPSQGSGSLGGRPRTKRKSSGAPRRKSRNTTTEPDLVVHVSTEEDEQQTEATWNSLDDIIGASEPVHESGQPYSRAPAQFVPLPPIISVTEPMPTVAQAFRAEGFTGESDPYSAYAFGGPRYSPPYRYLHEIAQPDPWDVNGWAENLRWAFEQRVLFGRDHTTALGWNESPAHMTCIEQERMQQVWASDELLEEIMKEIER</sequence>
<keyword evidence="3" id="KW-1185">Reference proteome</keyword>
<organism evidence="2 3">
    <name type="scientific">Curvularia kusanoi</name>
    <name type="common">Cochliobolus kusanoi</name>
    <dbReference type="NCBI Taxonomy" id="90978"/>
    <lineage>
        <taxon>Eukaryota</taxon>
        <taxon>Fungi</taxon>
        <taxon>Dikarya</taxon>
        <taxon>Ascomycota</taxon>
        <taxon>Pezizomycotina</taxon>
        <taxon>Dothideomycetes</taxon>
        <taxon>Pleosporomycetidae</taxon>
        <taxon>Pleosporales</taxon>
        <taxon>Pleosporineae</taxon>
        <taxon>Pleosporaceae</taxon>
        <taxon>Curvularia</taxon>
    </lineage>
</organism>
<name>A0A9P4T9V4_CURKU</name>
<feature type="compositionally biased region" description="Basic residues" evidence="1">
    <location>
        <begin position="1"/>
        <end position="12"/>
    </location>
</feature>
<dbReference type="EMBL" id="SWKU01000018">
    <property type="protein sequence ID" value="KAF2998930.1"/>
    <property type="molecule type" value="Genomic_DNA"/>
</dbReference>
<evidence type="ECO:0000256" key="1">
    <source>
        <dbReference type="SAM" id="MobiDB-lite"/>
    </source>
</evidence>
<dbReference type="OrthoDB" id="3799525at2759"/>
<accession>A0A9P4T9V4</accession>